<evidence type="ECO:0000256" key="5">
    <source>
        <dbReference type="ARBA" id="ARBA00022917"/>
    </source>
</evidence>
<evidence type="ECO:0000256" key="7">
    <source>
        <dbReference type="ARBA" id="ARBA00023128"/>
    </source>
</evidence>
<dbReference type="InterPro" id="IPR033720">
    <property type="entry name" value="EFTU_2"/>
</dbReference>
<dbReference type="FunFam" id="3.40.50.300:FF:000003">
    <property type="entry name" value="Elongation factor Tu"/>
    <property type="match status" value="1"/>
</dbReference>
<comment type="function">
    <text evidence="9">This protein promotes the GTP-dependent binding of aminoacyl-tRNA to the A-site of ribosomes during protein biosynthesis.</text>
</comment>
<dbReference type="SUPFAM" id="SSF50465">
    <property type="entry name" value="EF-Tu/eEF-1alpha/eIF2-gamma C-terminal domain"/>
    <property type="match status" value="1"/>
</dbReference>
<keyword evidence="8 9" id="KW-0342">GTP-binding</keyword>
<protein>
    <recommendedName>
        <fullName evidence="9">Elongation factor Tu</fullName>
    </recommendedName>
</protein>
<dbReference type="AlphaFoldDB" id="A0AA39V6G2"/>
<comment type="subcellular location">
    <subcellularLocation>
        <location evidence="1">Mitochondrion</location>
    </subcellularLocation>
</comment>
<evidence type="ECO:0000256" key="3">
    <source>
        <dbReference type="ARBA" id="ARBA00022741"/>
    </source>
</evidence>
<gene>
    <name evidence="11" type="ORF">JMJ35_009909</name>
</gene>
<evidence type="ECO:0000256" key="4">
    <source>
        <dbReference type="ARBA" id="ARBA00022768"/>
    </source>
</evidence>
<dbReference type="PANTHER" id="PTHR43721">
    <property type="entry name" value="ELONGATION FACTOR TU-RELATED"/>
    <property type="match status" value="1"/>
</dbReference>
<dbReference type="NCBIfam" id="NF009373">
    <property type="entry name" value="PRK12736.1"/>
    <property type="match status" value="1"/>
</dbReference>
<dbReference type="InterPro" id="IPR004161">
    <property type="entry name" value="EFTu-like_2"/>
</dbReference>
<dbReference type="NCBIfam" id="TIGR00231">
    <property type="entry name" value="small_GTP"/>
    <property type="match status" value="1"/>
</dbReference>
<evidence type="ECO:0000256" key="9">
    <source>
        <dbReference type="RuleBase" id="RU000325"/>
    </source>
</evidence>
<dbReference type="Pfam" id="PF03144">
    <property type="entry name" value="GTP_EFTU_D2"/>
    <property type="match status" value="1"/>
</dbReference>
<feature type="domain" description="Tr-type G" evidence="10">
    <location>
        <begin position="50"/>
        <end position="246"/>
    </location>
</feature>
<accession>A0AA39V6G2</accession>
<dbReference type="InterPro" id="IPR041709">
    <property type="entry name" value="EF-Tu_GTP-bd"/>
</dbReference>
<dbReference type="CDD" id="cd03697">
    <property type="entry name" value="EFTU_II"/>
    <property type="match status" value="1"/>
</dbReference>
<keyword evidence="3 9" id="KW-0547">Nucleotide-binding</keyword>
<dbReference type="GO" id="GO:0070125">
    <property type="term" value="P:mitochondrial translational elongation"/>
    <property type="evidence" value="ECO:0007669"/>
    <property type="project" value="TreeGrafter"/>
</dbReference>
<dbReference type="PRINTS" id="PR00315">
    <property type="entry name" value="ELONGATNFCT"/>
</dbReference>
<evidence type="ECO:0000313" key="12">
    <source>
        <dbReference type="Proteomes" id="UP001166286"/>
    </source>
</evidence>
<dbReference type="NCBIfam" id="NF000766">
    <property type="entry name" value="PRK00049.1"/>
    <property type="match status" value="1"/>
</dbReference>
<dbReference type="CDD" id="cd01884">
    <property type="entry name" value="EF_Tu"/>
    <property type="match status" value="1"/>
</dbReference>
<dbReference type="PROSITE" id="PS00301">
    <property type="entry name" value="G_TR_1"/>
    <property type="match status" value="1"/>
</dbReference>
<keyword evidence="4 9" id="KW-0251">Elongation factor</keyword>
<sequence length="441" mass="48559">MVVLTRSLAPLLRTTRLAVRQQKGINPIQQVFGKDANGARCLATAFDRSKPHVNIGTIGHVDHGKTTLSAAITKRQAEKGLANFLDYGSIDKAPEERKRGITIATAHIEYNTENRHYSHVDCPGHADYVKNMITGASSMDGAIIVVAASDGQMPQTREHLLLARQVGVQKIVVFVNKVDAIEDKEMLELVEMEMRELLTTYGFEGDETPIVLGSALCALDGRQPEIGAQKIDELLKAVDEWIPTPQRDVEKPFLMFVEDVFSIPGRGTVASGRVERGLLKRDAEVELVGKGEAPIKTKVTDIEIFKKSCEESRAGDNSGLLLRSVKREDVKRGMVIAKPGTVKAYKKFLCSMYVLTKEEGGRHTGFSDNYKPQLFLRTADEAAALHWPADVPDRSKMVMPGDNVEMECELHSPLAIETGQRFNIREGGRTVATGLVTRVIG</sequence>
<keyword evidence="12" id="KW-1185">Reference proteome</keyword>
<comment type="similarity">
    <text evidence="2 9">Belongs to the TRAFAC class translation factor GTPase superfamily. Classic translation factor GTPase family. EF-Tu/EF-1A subfamily.</text>
</comment>
<dbReference type="HAMAP" id="MF_00118_B">
    <property type="entry name" value="EF_Tu_B"/>
    <property type="match status" value="1"/>
</dbReference>
<dbReference type="Gene3D" id="3.40.50.300">
    <property type="entry name" value="P-loop containing nucleotide triphosphate hydrolases"/>
    <property type="match status" value="1"/>
</dbReference>
<evidence type="ECO:0000256" key="8">
    <source>
        <dbReference type="ARBA" id="ARBA00023134"/>
    </source>
</evidence>
<evidence type="ECO:0000256" key="2">
    <source>
        <dbReference type="ARBA" id="ARBA00007249"/>
    </source>
</evidence>
<dbReference type="InterPro" id="IPR009001">
    <property type="entry name" value="Transl_elong_EF1A/Init_IF2_C"/>
</dbReference>
<dbReference type="NCBIfam" id="TIGR00485">
    <property type="entry name" value="EF-Tu"/>
    <property type="match status" value="1"/>
</dbReference>
<dbReference type="Pfam" id="PF03143">
    <property type="entry name" value="GTP_EFTU_D3"/>
    <property type="match status" value="1"/>
</dbReference>
<evidence type="ECO:0000313" key="11">
    <source>
        <dbReference type="EMBL" id="KAK0508020.1"/>
    </source>
</evidence>
<dbReference type="GO" id="GO:0005739">
    <property type="term" value="C:mitochondrion"/>
    <property type="evidence" value="ECO:0007669"/>
    <property type="project" value="UniProtKB-SubCell"/>
</dbReference>
<dbReference type="InterPro" id="IPR005225">
    <property type="entry name" value="Small_GTP-bd"/>
</dbReference>
<keyword evidence="7" id="KW-0496">Mitochondrion</keyword>
<keyword evidence="6" id="KW-0809">Transit peptide</keyword>
<evidence type="ECO:0000256" key="6">
    <source>
        <dbReference type="ARBA" id="ARBA00022946"/>
    </source>
</evidence>
<dbReference type="InterPro" id="IPR050055">
    <property type="entry name" value="EF-Tu_GTPase"/>
</dbReference>
<dbReference type="EMBL" id="JAFEKC020000022">
    <property type="protein sequence ID" value="KAK0508020.1"/>
    <property type="molecule type" value="Genomic_DNA"/>
</dbReference>
<dbReference type="GO" id="GO:0005525">
    <property type="term" value="F:GTP binding"/>
    <property type="evidence" value="ECO:0007669"/>
    <property type="project" value="UniProtKB-UniRule"/>
</dbReference>
<dbReference type="PROSITE" id="PS51722">
    <property type="entry name" value="G_TR_2"/>
    <property type="match status" value="1"/>
</dbReference>
<proteinExistence type="inferred from homology"/>
<dbReference type="InterPro" id="IPR000795">
    <property type="entry name" value="T_Tr_GTP-bd_dom"/>
</dbReference>
<name>A0AA39V6G2_9LECA</name>
<dbReference type="SUPFAM" id="SSF52540">
    <property type="entry name" value="P-loop containing nucleoside triphosphate hydrolases"/>
    <property type="match status" value="1"/>
</dbReference>
<organism evidence="11 12">
    <name type="scientific">Cladonia borealis</name>
    <dbReference type="NCBI Taxonomy" id="184061"/>
    <lineage>
        <taxon>Eukaryota</taxon>
        <taxon>Fungi</taxon>
        <taxon>Dikarya</taxon>
        <taxon>Ascomycota</taxon>
        <taxon>Pezizomycotina</taxon>
        <taxon>Lecanoromycetes</taxon>
        <taxon>OSLEUM clade</taxon>
        <taxon>Lecanoromycetidae</taxon>
        <taxon>Lecanorales</taxon>
        <taxon>Lecanorineae</taxon>
        <taxon>Cladoniaceae</taxon>
        <taxon>Cladonia</taxon>
    </lineage>
</organism>
<dbReference type="GO" id="GO:0003746">
    <property type="term" value="F:translation elongation factor activity"/>
    <property type="evidence" value="ECO:0007669"/>
    <property type="project" value="UniProtKB-UniRule"/>
</dbReference>
<dbReference type="SUPFAM" id="SSF50447">
    <property type="entry name" value="Translation proteins"/>
    <property type="match status" value="1"/>
</dbReference>
<dbReference type="InterPro" id="IPR004160">
    <property type="entry name" value="Transl_elong_EFTu/EF1A_C"/>
</dbReference>
<dbReference type="Proteomes" id="UP001166286">
    <property type="component" value="Unassembled WGS sequence"/>
</dbReference>
<dbReference type="InterPro" id="IPR027417">
    <property type="entry name" value="P-loop_NTPase"/>
</dbReference>
<dbReference type="Gene3D" id="2.40.30.10">
    <property type="entry name" value="Translation factors"/>
    <property type="match status" value="2"/>
</dbReference>
<evidence type="ECO:0000256" key="1">
    <source>
        <dbReference type="ARBA" id="ARBA00004173"/>
    </source>
</evidence>
<reference evidence="11" key="1">
    <citation type="submission" date="2023-03" db="EMBL/GenBank/DDBJ databases">
        <title>Complete genome of Cladonia borealis.</title>
        <authorList>
            <person name="Park H."/>
        </authorList>
    </citation>
    <scope>NUCLEOTIDE SEQUENCE</scope>
    <source>
        <strain evidence="11">ANT050790</strain>
    </source>
</reference>
<dbReference type="CDD" id="cd03707">
    <property type="entry name" value="EFTU_III"/>
    <property type="match status" value="1"/>
</dbReference>
<dbReference type="InterPro" id="IPR009000">
    <property type="entry name" value="Transl_B-barrel_sf"/>
</dbReference>
<dbReference type="GO" id="GO:0003924">
    <property type="term" value="F:GTPase activity"/>
    <property type="evidence" value="ECO:0007669"/>
    <property type="project" value="UniProtKB-UniRule"/>
</dbReference>
<dbReference type="FunFam" id="2.40.30.10:FF:000001">
    <property type="entry name" value="Elongation factor Tu"/>
    <property type="match status" value="1"/>
</dbReference>
<comment type="caution">
    <text evidence="11">The sequence shown here is derived from an EMBL/GenBank/DDBJ whole genome shotgun (WGS) entry which is preliminary data.</text>
</comment>
<dbReference type="PANTHER" id="PTHR43721:SF36">
    <property type="entry name" value="ELONGATION FACTOR TU, MITOCHONDRIAL"/>
    <property type="match status" value="1"/>
</dbReference>
<dbReference type="NCBIfam" id="NF009372">
    <property type="entry name" value="PRK12735.1"/>
    <property type="match status" value="1"/>
</dbReference>
<dbReference type="InterPro" id="IPR004541">
    <property type="entry name" value="Transl_elong_EFTu/EF1A_bac/org"/>
</dbReference>
<dbReference type="Pfam" id="PF00009">
    <property type="entry name" value="GTP_EFTU"/>
    <property type="match status" value="1"/>
</dbReference>
<dbReference type="InterPro" id="IPR031157">
    <property type="entry name" value="G_TR_CS"/>
</dbReference>
<evidence type="ECO:0000259" key="10">
    <source>
        <dbReference type="PROSITE" id="PS51722"/>
    </source>
</evidence>
<keyword evidence="5" id="KW-0648">Protein biosynthesis</keyword>